<dbReference type="CDD" id="cd01822">
    <property type="entry name" value="Lysophospholipase_L1_like"/>
    <property type="match status" value="1"/>
</dbReference>
<dbReference type="InterPro" id="IPR008265">
    <property type="entry name" value="Lipase_GDSL_AS"/>
</dbReference>
<proteinExistence type="predicted"/>
<protein>
    <submittedName>
        <fullName evidence="2">Arylesterase</fullName>
    </submittedName>
</protein>
<organism evidence="2 3">
    <name type="scientific">Tepidiphilus baoligensis</name>
    <dbReference type="NCBI Taxonomy" id="2698687"/>
    <lineage>
        <taxon>Bacteria</taxon>
        <taxon>Pseudomonadati</taxon>
        <taxon>Pseudomonadota</taxon>
        <taxon>Hydrogenophilia</taxon>
        <taxon>Hydrogenophilales</taxon>
        <taxon>Hydrogenophilaceae</taxon>
        <taxon>Tepidiphilus</taxon>
    </lineage>
</organism>
<dbReference type="Pfam" id="PF13472">
    <property type="entry name" value="Lipase_GDSL_2"/>
    <property type="match status" value="1"/>
</dbReference>
<dbReference type="InterPro" id="IPR036514">
    <property type="entry name" value="SGNH_hydro_sf"/>
</dbReference>
<name>A0ABX1QL75_9PROT</name>
<dbReference type="Proteomes" id="UP000669605">
    <property type="component" value="Unassembled WGS sequence"/>
</dbReference>
<sequence length="224" mass="23939">MPSFPSLSQIRRLVTHTVLLALVCVTSPVAAATLLVFGDSLSAGYGLPPKSGWPHLLQDKLDTLEPGMHRVIDASVSGETSAGGAARLPALLERHRPDVLVLALGANDGLRGLPPAAMEANLERMIRMARQAGCEVVLVGMRLPPNLGPDYTAEFEAVYSRLAARHPVHFVPFLLEAIALDPDAFQEDGLHPVLEAVPKLLETVWPAIATALEAVRKRSATSGR</sequence>
<dbReference type="PROSITE" id="PS01098">
    <property type="entry name" value="LIPASE_GDSL_SER"/>
    <property type="match status" value="1"/>
</dbReference>
<dbReference type="SUPFAM" id="SSF52266">
    <property type="entry name" value="SGNH hydrolase"/>
    <property type="match status" value="1"/>
</dbReference>
<evidence type="ECO:0000313" key="3">
    <source>
        <dbReference type="Proteomes" id="UP000669605"/>
    </source>
</evidence>
<dbReference type="RefSeq" id="WP_169115144.1">
    <property type="nucleotide sequence ID" value="NZ_JAAAUB010000002.1"/>
</dbReference>
<dbReference type="PANTHER" id="PTHR30383:SF24">
    <property type="entry name" value="THIOESTERASE 1_PROTEASE 1_LYSOPHOSPHOLIPASE L1"/>
    <property type="match status" value="1"/>
</dbReference>
<keyword evidence="3" id="KW-1185">Reference proteome</keyword>
<accession>A0ABX1QL75</accession>
<dbReference type="EMBL" id="JAAAUB010000002">
    <property type="protein sequence ID" value="NMH15954.1"/>
    <property type="molecule type" value="Genomic_DNA"/>
</dbReference>
<dbReference type="InterPro" id="IPR051532">
    <property type="entry name" value="Ester_Hydrolysis_Enzymes"/>
</dbReference>
<comment type="caution">
    <text evidence="2">The sequence shown here is derived from an EMBL/GenBank/DDBJ whole genome shotgun (WGS) entry which is preliminary data.</text>
</comment>
<evidence type="ECO:0000259" key="1">
    <source>
        <dbReference type="Pfam" id="PF13472"/>
    </source>
</evidence>
<evidence type="ECO:0000313" key="2">
    <source>
        <dbReference type="EMBL" id="NMH15954.1"/>
    </source>
</evidence>
<reference evidence="2 3" key="1">
    <citation type="journal article" date="2020" name="Curr. Microbiol.">
        <title>Tepidiphilus baoligensis sp. nov., a Novel Bacterium of the Family Hydrogenophilaceae Isolated from an Oil Reservoir.</title>
        <authorList>
            <person name="Zhang X."/>
            <person name="Wang G."/>
            <person name="Ma X."/>
            <person name="Yu J."/>
            <person name="You J."/>
            <person name="Xue Y."/>
            <person name="Ma Y."/>
        </authorList>
    </citation>
    <scope>NUCLEOTIDE SEQUENCE [LARGE SCALE GENOMIC DNA]</scope>
    <source>
        <strain evidence="2 3">B18-69</strain>
    </source>
</reference>
<dbReference type="PANTHER" id="PTHR30383">
    <property type="entry name" value="THIOESTERASE 1/PROTEASE 1/LYSOPHOSPHOLIPASE L1"/>
    <property type="match status" value="1"/>
</dbReference>
<gene>
    <name evidence="2" type="ORF">GV368_02275</name>
</gene>
<feature type="domain" description="SGNH hydrolase-type esterase" evidence="1">
    <location>
        <begin position="36"/>
        <end position="192"/>
    </location>
</feature>
<dbReference type="Gene3D" id="3.40.50.1110">
    <property type="entry name" value="SGNH hydrolase"/>
    <property type="match status" value="1"/>
</dbReference>
<dbReference type="InterPro" id="IPR013830">
    <property type="entry name" value="SGNH_hydro"/>
</dbReference>